<evidence type="ECO:0000259" key="5">
    <source>
        <dbReference type="PROSITE" id="PS50048"/>
    </source>
</evidence>
<gene>
    <name evidence="6" type="ORF">LY89DRAFT_688662</name>
</gene>
<dbReference type="PANTHER" id="PTHR31001">
    <property type="entry name" value="UNCHARACTERIZED TRANSCRIPTIONAL REGULATORY PROTEIN"/>
    <property type="match status" value="1"/>
</dbReference>
<dbReference type="Pfam" id="PF04082">
    <property type="entry name" value="Fungal_trans"/>
    <property type="match status" value="1"/>
</dbReference>
<dbReference type="GO" id="GO:0005634">
    <property type="term" value="C:nucleus"/>
    <property type="evidence" value="ECO:0007669"/>
    <property type="project" value="UniProtKB-SubCell"/>
</dbReference>
<dbReference type="InterPro" id="IPR050613">
    <property type="entry name" value="Sec_Metabolite_Reg"/>
</dbReference>
<feature type="region of interest" description="Disordered" evidence="4">
    <location>
        <begin position="588"/>
        <end position="608"/>
    </location>
</feature>
<dbReference type="EMBL" id="KQ947425">
    <property type="protein sequence ID" value="KUJ12210.1"/>
    <property type="molecule type" value="Genomic_DNA"/>
</dbReference>
<dbReference type="CDD" id="cd00067">
    <property type="entry name" value="GAL4"/>
    <property type="match status" value="1"/>
</dbReference>
<dbReference type="PROSITE" id="PS50048">
    <property type="entry name" value="ZN2_CY6_FUNGAL_2"/>
    <property type="match status" value="1"/>
</dbReference>
<dbReference type="GO" id="GO:0008270">
    <property type="term" value="F:zinc ion binding"/>
    <property type="evidence" value="ECO:0007669"/>
    <property type="project" value="InterPro"/>
</dbReference>
<dbReference type="GO" id="GO:0003677">
    <property type="term" value="F:DNA binding"/>
    <property type="evidence" value="ECO:0007669"/>
    <property type="project" value="InterPro"/>
</dbReference>
<accession>A0A194WW65</accession>
<dbReference type="SUPFAM" id="SSF57701">
    <property type="entry name" value="Zn2/Cys6 DNA-binding domain"/>
    <property type="match status" value="1"/>
</dbReference>
<comment type="subcellular location">
    <subcellularLocation>
        <location evidence="1">Nucleus</location>
    </subcellularLocation>
</comment>
<dbReference type="Proteomes" id="UP000070700">
    <property type="component" value="Unassembled WGS sequence"/>
</dbReference>
<evidence type="ECO:0000313" key="7">
    <source>
        <dbReference type="Proteomes" id="UP000070700"/>
    </source>
</evidence>
<reference evidence="6 7" key="1">
    <citation type="submission" date="2015-10" db="EMBL/GenBank/DDBJ databases">
        <title>Full genome of DAOMC 229536 Phialocephala scopiformis, a fungal endophyte of spruce producing the potent anti-insectan compound rugulosin.</title>
        <authorList>
            <consortium name="DOE Joint Genome Institute"/>
            <person name="Walker A.K."/>
            <person name="Frasz S.L."/>
            <person name="Seifert K.A."/>
            <person name="Miller J.D."/>
            <person name="Mondo S.J."/>
            <person name="Labutti K."/>
            <person name="Lipzen A."/>
            <person name="Dockter R."/>
            <person name="Kennedy M."/>
            <person name="Grigoriev I.V."/>
            <person name="Spatafora J.W."/>
        </authorList>
    </citation>
    <scope>NUCLEOTIDE SEQUENCE [LARGE SCALE GENOMIC DNA]</scope>
    <source>
        <strain evidence="6 7">CBS 120377</strain>
    </source>
</reference>
<feature type="domain" description="Zn(2)-C6 fungal-type" evidence="5">
    <location>
        <begin position="18"/>
        <end position="48"/>
    </location>
</feature>
<evidence type="ECO:0000313" key="6">
    <source>
        <dbReference type="EMBL" id="KUJ12210.1"/>
    </source>
</evidence>
<dbReference type="InParanoid" id="A0A194WW65"/>
<keyword evidence="2" id="KW-0479">Metal-binding</keyword>
<evidence type="ECO:0000256" key="4">
    <source>
        <dbReference type="SAM" id="MobiDB-lite"/>
    </source>
</evidence>
<dbReference type="Pfam" id="PF00172">
    <property type="entry name" value="Zn_clus"/>
    <property type="match status" value="1"/>
</dbReference>
<dbReference type="SMART" id="SM00066">
    <property type="entry name" value="GAL4"/>
    <property type="match status" value="1"/>
</dbReference>
<protein>
    <recommendedName>
        <fullName evidence="5">Zn(2)-C6 fungal-type domain-containing protein</fullName>
    </recommendedName>
</protein>
<dbReference type="InterPro" id="IPR036864">
    <property type="entry name" value="Zn2-C6_fun-type_DNA-bd_sf"/>
</dbReference>
<dbReference type="KEGG" id="psco:LY89DRAFT_688662"/>
<evidence type="ECO:0000256" key="3">
    <source>
        <dbReference type="ARBA" id="ARBA00023242"/>
    </source>
</evidence>
<dbReference type="GO" id="GO:0000981">
    <property type="term" value="F:DNA-binding transcription factor activity, RNA polymerase II-specific"/>
    <property type="evidence" value="ECO:0007669"/>
    <property type="project" value="InterPro"/>
</dbReference>
<sequence>MNSLEHDDTGASSTQAKPCTTCRRRKVKCDKVRPACSNCARTKQVCIYDTSDGRNEGSSSLSSDNELRERLARLEQLMATMMMSDNVTSRGSPEVPNQPLSQSAVSLTSSNPPPPTQQPNTPVQLLKGDIPTGHIVFQEGFSGYYEPDFWPTLIAEVEDLRQLFDDDSNEETKWASYSAVGIPPPMSEPDLPLAHPTIEESNILCKYFFECVNPFIRITHQGLFARELKEYRRGTFHHLHEFEALLFAIYTLTIGCLRPEVVEQACSCSKDVLLARFRHSTQLALAKINFLQSNKVYALSSLLHYITFLFQQNIYREGVALLGSAVHLARNLAIHKDPGHFPFSPWVHEIRRRGWNHLCVLDAIALSSYGAESCLPVTSDSKPPQNANDSDWHASRFAKPSSVPSSSVGFKEMTFALVHRELGDMSRGLSSVICRNFNQKEHLVSQVEESLTQRYLNIMDTSTPSQSIIVALVQVRIASARLSIRYRRSEGSRTERKKVYMSALELLEAYEYHSAAYSPFNWEWVFQSTIPWLALAIVLTETPKAEEQLEIERAQLQIEAYFQRLSYAPVASTPMWRMLTRLRAHMREDSSPPHIPTSSVTSSMNHSPASRGVSATLVFTDDLMMDFGNGRVVGDRSWHNDQQILQGRQDFPWLDTQMQFAGGEFEGYNNEQRQQ</sequence>
<proteinExistence type="predicted"/>
<dbReference type="CDD" id="cd12148">
    <property type="entry name" value="fungal_TF_MHR"/>
    <property type="match status" value="1"/>
</dbReference>
<keyword evidence="3" id="KW-0539">Nucleus</keyword>
<feature type="compositionally biased region" description="Polar residues" evidence="4">
    <location>
        <begin position="596"/>
        <end position="608"/>
    </location>
</feature>
<dbReference type="PROSITE" id="PS00463">
    <property type="entry name" value="ZN2_CY6_FUNGAL_1"/>
    <property type="match status" value="1"/>
</dbReference>
<evidence type="ECO:0000256" key="1">
    <source>
        <dbReference type="ARBA" id="ARBA00004123"/>
    </source>
</evidence>
<dbReference type="GeneID" id="28825477"/>
<organism evidence="6 7">
    <name type="scientific">Mollisia scopiformis</name>
    <name type="common">Conifer needle endophyte fungus</name>
    <name type="synonym">Phialocephala scopiformis</name>
    <dbReference type="NCBI Taxonomy" id="149040"/>
    <lineage>
        <taxon>Eukaryota</taxon>
        <taxon>Fungi</taxon>
        <taxon>Dikarya</taxon>
        <taxon>Ascomycota</taxon>
        <taxon>Pezizomycotina</taxon>
        <taxon>Leotiomycetes</taxon>
        <taxon>Helotiales</taxon>
        <taxon>Mollisiaceae</taxon>
        <taxon>Mollisia</taxon>
    </lineage>
</organism>
<dbReference type="AlphaFoldDB" id="A0A194WW65"/>
<dbReference type="Gene3D" id="4.10.240.10">
    <property type="entry name" value="Zn(2)-C6 fungal-type DNA-binding domain"/>
    <property type="match status" value="1"/>
</dbReference>
<dbReference type="OrthoDB" id="435881at2759"/>
<feature type="region of interest" description="Disordered" evidence="4">
    <location>
        <begin position="86"/>
        <end position="124"/>
    </location>
</feature>
<dbReference type="PANTHER" id="PTHR31001:SF77">
    <property type="entry name" value="TRANSCRIPTION FACTOR, PUTATIVE (AFU_ORTHOLOGUE AFUA_3G12940)-RELATED"/>
    <property type="match status" value="1"/>
</dbReference>
<dbReference type="RefSeq" id="XP_018066565.1">
    <property type="nucleotide sequence ID" value="XM_018215751.1"/>
</dbReference>
<name>A0A194WW65_MOLSC</name>
<keyword evidence="7" id="KW-1185">Reference proteome</keyword>
<dbReference type="GO" id="GO:0006351">
    <property type="term" value="P:DNA-templated transcription"/>
    <property type="evidence" value="ECO:0007669"/>
    <property type="project" value="InterPro"/>
</dbReference>
<dbReference type="InterPro" id="IPR007219">
    <property type="entry name" value="XnlR_reg_dom"/>
</dbReference>
<dbReference type="InterPro" id="IPR001138">
    <property type="entry name" value="Zn2Cys6_DnaBD"/>
</dbReference>
<evidence type="ECO:0000256" key="2">
    <source>
        <dbReference type="ARBA" id="ARBA00022723"/>
    </source>
</evidence>